<feature type="signal peptide" evidence="2">
    <location>
        <begin position="1"/>
        <end position="20"/>
    </location>
</feature>
<dbReference type="RefSeq" id="WP_078788664.1">
    <property type="nucleotide sequence ID" value="NZ_FUWR01000001.1"/>
</dbReference>
<dbReference type="AlphaFoldDB" id="A0A1T4K7G6"/>
<dbReference type="OrthoDB" id="9815059at2"/>
<feature type="repeat" description="TPR" evidence="1">
    <location>
        <begin position="133"/>
        <end position="166"/>
    </location>
</feature>
<reference evidence="4" key="1">
    <citation type="submission" date="2017-02" db="EMBL/GenBank/DDBJ databases">
        <authorList>
            <person name="Varghese N."/>
            <person name="Submissions S."/>
        </authorList>
    </citation>
    <scope>NUCLEOTIDE SEQUENCE [LARGE SCALE GENOMIC DNA]</scope>
    <source>
        <strain evidence="4">ATCC BAA-34</strain>
    </source>
</reference>
<dbReference type="PANTHER" id="PTHR12558">
    <property type="entry name" value="CELL DIVISION CYCLE 16,23,27"/>
    <property type="match status" value="1"/>
</dbReference>
<dbReference type="PROSITE" id="PS51257">
    <property type="entry name" value="PROKAR_LIPOPROTEIN"/>
    <property type="match status" value="1"/>
</dbReference>
<evidence type="ECO:0000256" key="2">
    <source>
        <dbReference type="SAM" id="SignalP"/>
    </source>
</evidence>
<protein>
    <submittedName>
        <fullName evidence="3">Tfp pilus assembly protein PilF</fullName>
    </submittedName>
</protein>
<dbReference type="STRING" id="115783.SAMN02745119_00371"/>
<evidence type="ECO:0000313" key="3">
    <source>
        <dbReference type="EMBL" id="SJZ38287.1"/>
    </source>
</evidence>
<gene>
    <name evidence="3" type="ORF">SAMN02745119_00371</name>
</gene>
<proteinExistence type="predicted"/>
<dbReference type="Gene3D" id="1.25.40.10">
    <property type="entry name" value="Tetratricopeptide repeat domain"/>
    <property type="match status" value="2"/>
</dbReference>
<name>A0A1T4K7G6_9BACT</name>
<dbReference type="InterPro" id="IPR011990">
    <property type="entry name" value="TPR-like_helical_dom_sf"/>
</dbReference>
<dbReference type="SMART" id="SM00028">
    <property type="entry name" value="TPR"/>
    <property type="match status" value="6"/>
</dbReference>
<dbReference type="PROSITE" id="PS50005">
    <property type="entry name" value="TPR"/>
    <property type="match status" value="5"/>
</dbReference>
<keyword evidence="4" id="KW-1185">Reference proteome</keyword>
<dbReference type="Pfam" id="PF13432">
    <property type="entry name" value="TPR_16"/>
    <property type="match status" value="2"/>
</dbReference>
<evidence type="ECO:0000313" key="4">
    <source>
        <dbReference type="Proteomes" id="UP000190102"/>
    </source>
</evidence>
<dbReference type="PANTHER" id="PTHR12558:SF13">
    <property type="entry name" value="CELL DIVISION CYCLE PROTEIN 27 HOMOLOG"/>
    <property type="match status" value="1"/>
</dbReference>
<dbReference type="EMBL" id="FUWR01000001">
    <property type="protein sequence ID" value="SJZ38287.1"/>
    <property type="molecule type" value="Genomic_DNA"/>
</dbReference>
<dbReference type="InterPro" id="IPR019734">
    <property type="entry name" value="TPR_rpt"/>
</dbReference>
<feature type="repeat" description="TPR" evidence="1">
    <location>
        <begin position="167"/>
        <end position="200"/>
    </location>
</feature>
<feature type="repeat" description="TPR" evidence="1">
    <location>
        <begin position="29"/>
        <end position="62"/>
    </location>
</feature>
<feature type="repeat" description="TPR" evidence="1">
    <location>
        <begin position="63"/>
        <end position="96"/>
    </location>
</feature>
<sequence>MRYGTLLTVLVVVSTLTGCAATSSSGRPASYHFQMGVSYLEERNYTAALTDLTEAEKMDPNNAELQYNLGRALTGKRRLDLAEQRFLRALALRPNYSEARNDLGVLYLETSRWDNAIQQFRAVKDDLFYPHHDHALINLSLAYLGKGDYSSALEELQAVRAADPRNPMIKVTTGRVLFAQGKTQQAIDEYRRAIEIAPDYNQAHFHLGLALMKQSKLAAAKAAFKEVVRISPDSEIGHSAMGYIDLLR</sequence>
<dbReference type="Proteomes" id="UP000190102">
    <property type="component" value="Unassembled WGS sequence"/>
</dbReference>
<evidence type="ECO:0000256" key="1">
    <source>
        <dbReference type="PROSITE-ProRule" id="PRU00339"/>
    </source>
</evidence>
<dbReference type="SUPFAM" id="SSF48452">
    <property type="entry name" value="TPR-like"/>
    <property type="match status" value="1"/>
</dbReference>
<organism evidence="3 4">
    <name type="scientific">Trichlorobacter thiogenes</name>
    <dbReference type="NCBI Taxonomy" id="115783"/>
    <lineage>
        <taxon>Bacteria</taxon>
        <taxon>Pseudomonadati</taxon>
        <taxon>Thermodesulfobacteriota</taxon>
        <taxon>Desulfuromonadia</taxon>
        <taxon>Geobacterales</taxon>
        <taxon>Geobacteraceae</taxon>
        <taxon>Trichlorobacter</taxon>
    </lineage>
</organism>
<accession>A0A1T4K7G6</accession>
<keyword evidence="2" id="KW-0732">Signal</keyword>
<keyword evidence="1" id="KW-0802">TPR repeat</keyword>
<feature type="repeat" description="TPR" evidence="1">
    <location>
        <begin position="201"/>
        <end position="234"/>
    </location>
</feature>
<dbReference type="Pfam" id="PF13414">
    <property type="entry name" value="TPR_11"/>
    <property type="match status" value="1"/>
</dbReference>
<feature type="chain" id="PRO_5012617180" evidence="2">
    <location>
        <begin position="21"/>
        <end position="248"/>
    </location>
</feature>